<dbReference type="Pfam" id="PF02949">
    <property type="entry name" value="7tm_6"/>
    <property type="match status" value="1"/>
</dbReference>
<dbReference type="GO" id="GO:0005886">
    <property type="term" value="C:plasma membrane"/>
    <property type="evidence" value="ECO:0007669"/>
    <property type="project" value="UniProtKB-SubCell"/>
</dbReference>
<dbReference type="Proteomes" id="UP000078540">
    <property type="component" value="Unassembled WGS sequence"/>
</dbReference>
<feature type="transmembrane region" description="Helical" evidence="10">
    <location>
        <begin position="186"/>
        <end position="211"/>
    </location>
</feature>
<evidence type="ECO:0000256" key="1">
    <source>
        <dbReference type="ARBA" id="ARBA00004651"/>
    </source>
</evidence>
<feature type="transmembrane region" description="Helical" evidence="10">
    <location>
        <begin position="32"/>
        <end position="61"/>
    </location>
</feature>
<comment type="subcellular location">
    <subcellularLocation>
        <location evidence="1">Cell membrane</location>
        <topology evidence="1">Multi-pass membrane protein</topology>
    </subcellularLocation>
</comment>
<evidence type="ECO:0000256" key="7">
    <source>
        <dbReference type="ARBA" id="ARBA00023136"/>
    </source>
</evidence>
<reference evidence="11 12" key="1">
    <citation type="submission" date="2015-09" db="EMBL/GenBank/DDBJ databases">
        <title>Atta colombica WGS genome.</title>
        <authorList>
            <person name="Nygaard S."/>
            <person name="Hu H."/>
            <person name="Boomsma J."/>
            <person name="Zhang G."/>
        </authorList>
    </citation>
    <scope>NUCLEOTIDE SEQUENCE [LARGE SCALE GENOMIC DNA]</scope>
    <source>
        <strain evidence="11">Treedump-2</strain>
        <tissue evidence="11">Whole body</tissue>
    </source>
</reference>
<evidence type="ECO:0000256" key="8">
    <source>
        <dbReference type="ARBA" id="ARBA00023170"/>
    </source>
</evidence>
<keyword evidence="3" id="KW-0716">Sensory transduction</keyword>
<dbReference type="PANTHER" id="PTHR21137">
    <property type="entry name" value="ODORANT RECEPTOR"/>
    <property type="match status" value="1"/>
</dbReference>
<dbReference type="InterPro" id="IPR004117">
    <property type="entry name" value="7tm6_olfct_rcpt"/>
</dbReference>
<keyword evidence="8" id="KW-0675">Receptor</keyword>
<dbReference type="GO" id="GO:0007165">
    <property type="term" value="P:signal transduction"/>
    <property type="evidence" value="ECO:0007669"/>
    <property type="project" value="UniProtKB-KW"/>
</dbReference>
<keyword evidence="5" id="KW-0552">Olfaction</keyword>
<keyword evidence="4 10" id="KW-0812">Transmembrane</keyword>
<sequence length="215" mass="24908">MEFIVLSTNVSRLHHLPPAISTEYFIDQQKHFYLLFFHISASFTIGSTALITTGSLLLAYLQHFCGMFKIASYRIKKTTHIYTLKDPSMQKEIWIYKDLIRAVDIHRKSMTFCNYFISRFQISFMLLIAFGVLSISLNIFRVRLVFYNGLHIISYKVQWYVTPLPIQRLILILLQRGNKSFGLKVGGLFVASLECFATLINASVSYFIVIYSMQS</sequence>
<evidence type="ECO:0000256" key="2">
    <source>
        <dbReference type="ARBA" id="ARBA00022475"/>
    </source>
</evidence>
<accession>A0A195B163</accession>
<organism evidence="11 12">
    <name type="scientific">Atta colombica</name>
    <dbReference type="NCBI Taxonomy" id="520822"/>
    <lineage>
        <taxon>Eukaryota</taxon>
        <taxon>Metazoa</taxon>
        <taxon>Ecdysozoa</taxon>
        <taxon>Arthropoda</taxon>
        <taxon>Hexapoda</taxon>
        <taxon>Insecta</taxon>
        <taxon>Pterygota</taxon>
        <taxon>Neoptera</taxon>
        <taxon>Endopterygota</taxon>
        <taxon>Hymenoptera</taxon>
        <taxon>Apocrita</taxon>
        <taxon>Aculeata</taxon>
        <taxon>Formicoidea</taxon>
        <taxon>Formicidae</taxon>
        <taxon>Myrmicinae</taxon>
        <taxon>Atta</taxon>
    </lineage>
</organism>
<evidence type="ECO:0000256" key="10">
    <source>
        <dbReference type="SAM" id="Phobius"/>
    </source>
</evidence>
<gene>
    <name evidence="11" type="ORF">ALC53_11413</name>
</gene>
<keyword evidence="9" id="KW-0807">Transducer</keyword>
<keyword evidence="2" id="KW-1003">Cell membrane</keyword>
<keyword evidence="7 10" id="KW-0472">Membrane</keyword>
<dbReference type="GO" id="GO:0004984">
    <property type="term" value="F:olfactory receptor activity"/>
    <property type="evidence" value="ECO:0007669"/>
    <property type="project" value="InterPro"/>
</dbReference>
<dbReference type="EMBL" id="KQ976681">
    <property type="protein sequence ID" value="KYM78218.1"/>
    <property type="molecule type" value="Genomic_DNA"/>
</dbReference>
<keyword evidence="12" id="KW-1185">Reference proteome</keyword>
<evidence type="ECO:0000313" key="12">
    <source>
        <dbReference type="Proteomes" id="UP000078540"/>
    </source>
</evidence>
<proteinExistence type="predicted"/>
<feature type="transmembrane region" description="Helical" evidence="10">
    <location>
        <begin position="116"/>
        <end position="137"/>
    </location>
</feature>
<evidence type="ECO:0000313" key="11">
    <source>
        <dbReference type="EMBL" id="KYM78218.1"/>
    </source>
</evidence>
<dbReference type="STRING" id="520822.A0A195B163"/>
<evidence type="ECO:0000256" key="3">
    <source>
        <dbReference type="ARBA" id="ARBA00022606"/>
    </source>
</evidence>
<keyword evidence="6 10" id="KW-1133">Transmembrane helix</keyword>
<evidence type="ECO:0000256" key="4">
    <source>
        <dbReference type="ARBA" id="ARBA00022692"/>
    </source>
</evidence>
<name>A0A195B163_9HYME</name>
<evidence type="ECO:0000256" key="6">
    <source>
        <dbReference type="ARBA" id="ARBA00022989"/>
    </source>
</evidence>
<dbReference type="PANTHER" id="PTHR21137:SF35">
    <property type="entry name" value="ODORANT RECEPTOR 19A-RELATED"/>
    <property type="match status" value="1"/>
</dbReference>
<dbReference type="GO" id="GO:0005549">
    <property type="term" value="F:odorant binding"/>
    <property type="evidence" value="ECO:0007669"/>
    <property type="project" value="InterPro"/>
</dbReference>
<dbReference type="AlphaFoldDB" id="A0A195B163"/>
<evidence type="ECO:0000256" key="9">
    <source>
        <dbReference type="ARBA" id="ARBA00023224"/>
    </source>
</evidence>
<evidence type="ECO:0000256" key="5">
    <source>
        <dbReference type="ARBA" id="ARBA00022725"/>
    </source>
</evidence>
<protein>
    <submittedName>
        <fullName evidence="11">Uncharacterized protein</fullName>
    </submittedName>
</protein>